<accession>A0A1I8BPZ7</accession>
<dbReference type="Proteomes" id="UP000095281">
    <property type="component" value="Unplaced"/>
</dbReference>
<name>A0A1I8BPZ7_MELHA</name>
<evidence type="ECO:0000313" key="2">
    <source>
        <dbReference type="Proteomes" id="UP000095281"/>
    </source>
</evidence>
<sequence>MCTKLETRIRQIRTQIELHESKKKLNKKSDKNIPSLKNSEDVASFCVLKLEQLNIYENKNDGRVKVDNNNSANFRQNLFNYMTDLNQYKTPLEGNGIRLVQPIRPSLPAAKDKQFVPKTTETDELNLKNFLLKNLKPKPQLVSIGVKLPDFMALTPSKAKKTPTNPPTKLQKIKTPETSKSTFNQTKMTEMLLMILQHLLK</sequence>
<organism evidence="2 3">
    <name type="scientific">Meloidogyne hapla</name>
    <name type="common">Root-knot nematode worm</name>
    <dbReference type="NCBI Taxonomy" id="6305"/>
    <lineage>
        <taxon>Eukaryota</taxon>
        <taxon>Metazoa</taxon>
        <taxon>Ecdysozoa</taxon>
        <taxon>Nematoda</taxon>
        <taxon>Chromadorea</taxon>
        <taxon>Rhabditida</taxon>
        <taxon>Tylenchina</taxon>
        <taxon>Tylenchomorpha</taxon>
        <taxon>Tylenchoidea</taxon>
        <taxon>Meloidogynidae</taxon>
        <taxon>Meloidogyninae</taxon>
        <taxon>Meloidogyne</taxon>
    </lineage>
</organism>
<reference evidence="3" key="1">
    <citation type="submission" date="2016-11" db="UniProtKB">
        <authorList>
            <consortium name="WormBaseParasite"/>
        </authorList>
    </citation>
    <scope>IDENTIFICATION</scope>
</reference>
<proteinExistence type="predicted"/>
<protein>
    <submittedName>
        <fullName evidence="3">Uncharacterized protein</fullName>
    </submittedName>
</protein>
<feature type="region of interest" description="Disordered" evidence="1">
    <location>
        <begin position="157"/>
        <end position="181"/>
    </location>
</feature>
<keyword evidence="2" id="KW-1185">Reference proteome</keyword>
<evidence type="ECO:0000313" key="3">
    <source>
        <dbReference type="WBParaSite" id="MhA1_Contig373.frz3.gene37"/>
    </source>
</evidence>
<dbReference type="WBParaSite" id="MhA1_Contig373.frz3.gene37">
    <property type="protein sequence ID" value="MhA1_Contig373.frz3.gene37"/>
    <property type="gene ID" value="MhA1_Contig373.frz3.gene37"/>
</dbReference>
<evidence type="ECO:0000256" key="1">
    <source>
        <dbReference type="SAM" id="MobiDB-lite"/>
    </source>
</evidence>
<dbReference type="AlphaFoldDB" id="A0A1I8BPZ7"/>